<proteinExistence type="predicted"/>
<reference evidence="1 2" key="1">
    <citation type="submission" date="2021-06" db="EMBL/GenBank/DDBJ databases">
        <authorList>
            <person name="Palmer J.M."/>
        </authorList>
    </citation>
    <scope>NUCLEOTIDE SEQUENCE [LARGE SCALE GENOMIC DNA]</scope>
    <source>
        <strain evidence="1 2">CL_MEX2019</strain>
        <tissue evidence="1">Muscle</tissue>
    </source>
</reference>
<name>A0ABU7DSL8_9TELE</name>
<accession>A0ABU7DSL8</accession>
<protein>
    <submittedName>
        <fullName evidence="1">Uncharacterized protein</fullName>
    </submittedName>
</protein>
<gene>
    <name evidence="1" type="ORF">CHARACLAT_019848</name>
</gene>
<keyword evidence="2" id="KW-1185">Reference proteome</keyword>
<comment type="caution">
    <text evidence="1">The sequence shown here is derived from an EMBL/GenBank/DDBJ whole genome shotgun (WGS) entry which is preliminary data.</text>
</comment>
<sequence>MLAEAETVITYKQVIWSEGLINSIQKYFFFNPKGKLNVFVAHCVATTIHNEESQLYKSYMKRIKQMSLFMHSYMKEENVSELKYGGFHHIVCMFYCWQVWKTE</sequence>
<evidence type="ECO:0000313" key="1">
    <source>
        <dbReference type="EMBL" id="MED6278067.1"/>
    </source>
</evidence>
<dbReference type="Proteomes" id="UP001352852">
    <property type="component" value="Unassembled WGS sequence"/>
</dbReference>
<organism evidence="1 2">
    <name type="scientific">Characodon lateralis</name>
    <dbReference type="NCBI Taxonomy" id="208331"/>
    <lineage>
        <taxon>Eukaryota</taxon>
        <taxon>Metazoa</taxon>
        <taxon>Chordata</taxon>
        <taxon>Craniata</taxon>
        <taxon>Vertebrata</taxon>
        <taxon>Euteleostomi</taxon>
        <taxon>Actinopterygii</taxon>
        <taxon>Neopterygii</taxon>
        <taxon>Teleostei</taxon>
        <taxon>Neoteleostei</taxon>
        <taxon>Acanthomorphata</taxon>
        <taxon>Ovalentaria</taxon>
        <taxon>Atherinomorphae</taxon>
        <taxon>Cyprinodontiformes</taxon>
        <taxon>Goodeidae</taxon>
        <taxon>Characodon</taxon>
    </lineage>
</organism>
<dbReference type="EMBL" id="JAHUTJ010034621">
    <property type="protein sequence ID" value="MED6278067.1"/>
    <property type="molecule type" value="Genomic_DNA"/>
</dbReference>
<evidence type="ECO:0000313" key="2">
    <source>
        <dbReference type="Proteomes" id="UP001352852"/>
    </source>
</evidence>